<accession>A0A6J4K3Z2</accession>
<organism evidence="1">
    <name type="scientific">uncultured Coleofasciculus sp</name>
    <dbReference type="NCBI Taxonomy" id="1267456"/>
    <lineage>
        <taxon>Bacteria</taxon>
        <taxon>Bacillati</taxon>
        <taxon>Cyanobacteriota</taxon>
        <taxon>Cyanophyceae</taxon>
        <taxon>Coleofasciculales</taxon>
        <taxon>Coleofasciculaceae</taxon>
        <taxon>Coleofasciculus</taxon>
        <taxon>environmental samples</taxon>
    </lineage>
</organism>
<protein>
    <submittedName>
        <fullName evidence="1">Uncharacterized protein</fullName>
    </submittedName>
</protein>
<gene>
    <name evidence="1" type="ORF">AVDCRST_MAG92-4601</name>
</gene>
<proteinExistence type="predicted"/>
<sequence length="51" mass="5909">MSIEDLEEIRQKHESWLAELEGLAVEAIASNNWDALYTHVVDFQNEHDLAQ</sequence>
<dbReference type="EMBL" id="CADCTM010000811">
    <property type="protein sequence ID" value="CAA9294614.1"/>
    <property type="molecule type" value="Genomic_DNA"/>
</dbReference>
<name>A0A6J4K3Z2_9CYAN</name>
<reference evidence="1" key="1">
    <citation type="submission" date="2020-02" db="EMBL/GenBank/DDBJ databases">
        <authorList>
            <person name="Meier V. D."/>
        </authorList>
    </citation>
    <scope>NUCLEOTIDE SEQUENCE</scope>
    <source>
        <strain evidence="1">AVDCRST_MAG92</strain>
    </source>
</reference>
<dbReference type="AlphaFoldDB" id="A0A6J4K3Z2"/>
<evidence type="ECO:0000313" key="1">
    <source>
        <dbReference type="EMBL" id="CAA9294614.1"/>
    </source>
</evidence>